<feature type="region of interest" description="Disordered" evidence="1">
    <location>
        <begin position="256"/>
        <end position="275"/>
    </location>
</feature>
<feature type="region of interest" description="Disordered" evidence="1">
    <location>
        <begin position="331"/>
        <end position="403"/>
    </location>
</feature>
<keyword evidence="4" id="KW-1185">Reference proteome</keyword>
<feature type="transmembrane region" description="Helical" evidence="2">
    <location>
        <begin position="187"/>
        <end position="211"/>
    </location>
</feature>
<feature type="compositionally biased region" description="Polar residues" evidence="1">
    <location>
        <begin position="362"/>
        <end position="375"/>
    </location>
</feature>
<evidence type="ECO:0008006" key="5">
    <source>
        <dbReference type="Google" id="ProtNLM"/>
    </source>
</evidence>
<name>A0A364N0F5_STELY</name>
<reference evidence="4" key="1">
    <citation type="submission" date="2018-05" db="EMBL/GenBank/DDBJ databases">
        <title>Draft genome sequence of Stemphylium lycopersici strain CIDEFI 213.</title>
        <authorList>
            <person name="Medina R."/>
            <person name="Franco M.E.E."/>
            <person name="Lucentini C.G."/>
            <person name="Saparrat M.C.N."/>
            <person name="Balatti P.A."/>
        </authorList>
    </citation>
    <scope>NUCLEOTIDE SEQUENCE [LARGE SCALE GENOMIC DNA]</scope>
    <source>
        <strain evidence="4">CIDEFI 213</strain>
    </source>
</reference>
<feature type="transmembrane region" description="Helical" evidence="2">
    <location>
        <begin position="104"/>
        <end position="125"/>
    </location>
</feature>
<accession>A0A364N0F5</accession>
<dbReference type="PANTHER" id="PTHR35179">
    <property type="entry name" value="PROTEIN CBG02620"/>
    <property type="match status" value="1"/>
</dbReference>
<dbReference type="AlphaFoldDB" id="A0A364N0F5"/>
<keyword evidence="2" id="KW-0472">Membrane</keyword>
<keyword evidence="2" id="KW-0812">Transmembrane</keyword>
<dbReference type="PANTHER" id="PTHR35179:SF1">
    <property type="entry name" value="INTEGRAL MEMBRANE PROTEIN"/>
    <property type="match status" value="1"/>
</dbReference>
<feature type="transmembrane region" description="Helical" evidence="2">
    <location>
        <begin position="32"/>
        <end position="54"/>
    </location>
</feature>
<organism evidence="3 4">
    <name type="scientific">Stemphylium lycopersici</name>
    <name type="common">Tomato gray leaf spot disease fungus</name>
    <name type="synonym">Thyrospora lycopersici</name>
    <dbReference type="NCBI Taxonomy" id="183478"/>
    <lineage>
        <taxon>Eukaryota</taxon>
        <taxon>Fungi</taxon>
        <taxon>Dikarya</taxon>
        <taxon>Ascomycota</taxon>
        <taxon>Pezizomycotina</taxon>
        <taxon>Dothideomycetes</taxon>
        <taxon>Pleosporomycetidae</taxon>
        <taxon>Pleosporales</taxon>
        <taxon>Pleosporineae</taxon>
        <taxon>Pleosporaceae</taxon>
        <taxon>Stemphylium</taxon>
    </lineage>
</organism>
<evidence type="ECO:0000313" key="4">
    <source>
        <dbReference type="Proteomes" id="UP000249619"/>
    </source>
</evidence>
<evidence type="ECO:0000256" key="1">
    <source>
        <dbReference type="SAM" id="MobiDB-lite"/>
    </source>
</evidence>
<feature type="transmembrane region" description="Helical" evidence="2">
    <location>
        <begin position="66"/>
        <end position="89"/>
    </location>
</feature>
<dbReference type="EMBL" id="QGDH01000089">
    <property type="protein sequence ID" value="RAR08248.1"/>
    <property type="molecule type" value="Genomic_DNA"/>
</dbReference>
<evidence type="ECO:0000313" key="3">
    <source>
        <dbReference type="EMBL" id="RAR08248.1"/>
    </source>
</evidence>
<comment type="caution">
    <text evidence="3">The sequence shown here is derived from an EMBL/GenBank/DDBJ whole genome shotgun (WGS) entry which is preliminary data.</text>
</comment>
<sequence>MSGEFRDVPSFQPWGPFISPNYENEAITDSDVIVASIVWGLTLVNVIVAVWLIFKQTKNSRSPLRSFAFYFTILFWWCIQVQLLLQIIINRIRVIVPDRRRSRYIMIGTATFVTAINISVFNIWIPARLQINHTYHIVNEYWDRIEKVLYLGVDAGLNWYFLKTVKANLISNGLTKYNKLVRFNQKIVIVSLIMDVMIIGAMSIPNSFVYIQFHPLAYMVKLNIEMTMANLIKRIAISTSRKTGMASIAQEFKSSSNLSTTGRGANGQRKSQRGSVHELSSFVSYSADTKVNDRDRVVSFAPMGNQIKETREVIIHSEANPFYERRGSEFEISGGQHHGRRKSQGGAGVLVEERGLGRQKSMESITEGNESMKSTEMTKRTEDSSDDEAALVDNKSWWPRRPS</sequence>
<proteinExistence type="predicted"/>
<evidence type="ECO:0000256" key="2">
    <source>
        <dbReference type="SAM" id="Phobius"/>
    </source>
</evidence>
<dbReference type="Proteomes" id="UP000249619">
    <property type="component" value="Unassembled WGS sequence"/>
</dbReference>
<keyword evidence="2" id="KW-1133">Transmembrane helix</keyword>
<gene>
    <name evidence="3" type="ORF">DDE83_006089</name>
</gene>
<protein>
    <recommendedName>
        <fullName evidence="5">Integral membrane protein</fullName>
    </recommendedName>
</protein>